<keyword evidence="5 8" id="KW-1133">Transmembrane helix</keyword>
<proteinExistence type="inferred from homology"/>
<organism evidence="9 10">
    <name type="scientific">Thalassotalea litorea</name>
    <dbReference type="NCBI Taxonomy" id="2020715"/>
    <lineage>
        <taxon>Bacteria</taxon>
        <taxon>Pseudomonadati</taxon>
        <taxon>Pseudomonadota</taxon>
        <taxon>Gammaproteobacteria</taxon>
        <taxon>Alteromonadales</taxon>
        <taxon>Colwelliaceae</taxon>
        <taxon>Thalassotalea</taxon>
    </lineage>
</organism>
<comment type="similarity">
    <text evidence="2 7">Belongs to the ExbD/TolR family.</text>
</comment>
<dbReference type="GO" id="GO:0022857">
    <property type="term" value="F:transmembrane transporter activity"/>
    <property type="evidence" value="ECO:0007669"/>
    <property type="project" value="InterPro"/>
</dbReference>
<dbReference type="Gene3D" id="3.30.420.270">
    <property type="match status" value="1"/>
</dbReference>
<reference evidence="9 10" key="1">
    <citation type="submission" date="2019-05" db="EMBL/GenBank/DDBJ databases">
        <title>Genome sequences of Thalassotalea litorea 1K03283.</title>
        <authorList>
            <person name="Zhang D."/>
        </authorList>
    </citation>
    <scope>NUCLEOTIDE SEQUENCE [LARGE SCALE GENOMIC DNA]</scope>
    <source>
        <strain evidence="9 10">MCCC 1K03283</strain>
    </source>
</reference>
<protein>
    <submittedName>
        <fullName evidence="9">Biopolymer transporter ExbD</fullName>
    </submittedName>
</protein>
<comment type="subcellular location">
    <subcellularLocation>
        <location evidence="1">Cell membrane</location>
        <topology evidence="1">Single-pass membrane protein</topology>
    </subcellularLocation>
    <subcellularLocation>
        <location evidence="7">Cell membrane</location>
        <topology evidence="7">Single-pass type II membrane protein</topology>
    </subcellularLocation>
</comment>
<dbReference type="OrthoDB" id="9793581at2"/>
<evidence type="ECO:0000256" key="2">
    <source>
        <dbReference type="ARBA" id="ARBA00005811"/>
    </source>
</evidence>
<keyword evidence="10" id="KW-1185">Reference proteome</keyword>
<feature type="transmembrane region" description="Helical" evidence="8">
    <location>
        <begin position="20"/>
        <end position="37"/>
    </location>
</feature>
<sequence>MGIKRARENDEAEVDMTPMLDIVFIMLIFFIVTTSFVKESGLDVNRPKATKSQNDSKQKSILVRVNEYGNIIINNRIVDEQRVEAYIESLLAENPTDTIVLDAHEDVTHETIVTVADQVKALGLNIAVVSKI</sequence>
<dbReference type="EMBL" id="VCBC01000009">
    <property type="protein sequence ID" value="TLU64798.1"/>
    <property type="molecule type" value="Genomic_DNA"/>
</dbReference>
<name>A0A5R9ISA6_9GAMM</name>
<evidence type="ECO:0000256" key="7">
    <source>
        <dbReference type="RuleBase" id="RU003879"/>
    </source>
</evidence>
<dbReference type="PANTHER" id="PTHR30558">
    <property type="entry name" value="EXBD MEMBRANE COMPONENT OF PMF-DRIVEN MACROMOLECULE IMPORT SYSTEM"/>
    <property type="match status" value="1"/>
</dbReference>
<evidence type="ECO:0000256" key="5">
    <source>
        <dbReference type="ARBA" id="ARBA00022989"/>
    </source>
</evidence>
<dbReference type="Proteomes" id="UP000307790">
    <property type="component" value="Unassembled WGS sequence"/>
</dbReference>
<evidence type="ECO:0000256" key="8">
    <source>
        <dbReference type="SAM" id="Phobius"/>
    </source>
</evidence>
<keyword evidence="4 7" id="KW-0812">Transmembrane</keyword>
<accession>A0A5R9ISA6</accession>
<dbReference type="AlphaFoldDB" id="A0A5R9ISA6"/>
<keyword evidence="6 8" id="KW-0472">Membrane</keyword>
<evidence type="ECO:0000313" key="10">
    <source>
        <dbReference type="Proteomes" id="UP000307790"/>
    </source>
</evidence>
<evidence type="ECO:0000256" key="6">
    <source>
        <dbReference type="ARBA" id="ARBA00023136"/>
    </source>
</evidence>
<dbReference type="PANTHER" id="PTHR30558:SF13">
    <property type="entry name" value="BIOPOLYMER TRANSPORT PROTEIN EXBD2"/>
    <property type="match status" value="1"/>
</dbReference>
<gene>
    <name evidence="9" type="ORF">FE810_10055</name>
</gene>
<dbReference type="Pfam" id="PF02472">
    <property type="entry name" value="ExbD"/>
    <property type="match status" value="1"/>
</dbReference>
<dbReference type="GO" id="GO:0015031">
    <property type="term" value="P:protein transport"/>
    <property type="evidence" value="ECO:0007669"/>
    <property type="project" value="UniProtKB-KW"/>
</dbReference>
<evidence type="ECO:0000313" key="9">
    <source>
        <dbReference type="EMBL" id="TLU64798.1"/>
    </source>
</evidence>
<keyword evidence="7" id="KW-0813">Transport</keyword>
<evidence type="ECO:0000256" key="4">
    <source>
        <dbReference type="ARBA" id="ARBA00022692"/>
    </source>
</evidence>
<keyword evidence="7" id="KW-0653">Protein transport</keyword>
<comment type="caution">
    <text evidence="9">The sequence shown here is derived from an EMBL/GenBank/DDBJ whole genome shotgun (WGS) entry which is preliminary data.</text>
</comment>
<dbReference type="InterPro" id="IPR003400">
    <property type="entry name" value="ExbD"/>
</dbReference>
<keyword evidence="3" id="KW-1003">Cell membrane</keyword>
<evidence type="ECO:0000256" key="1">
    <source>
        <dbReference type="ARBA" id="ARBA00004162"/>
    </source>
</evidence>
<evidence type="ECO:0000256" key="3">
    <source>
        <dbReference type="ARBA" id="ARBA00022475"/>
    </source>
</evidence>
<dbReference type="RefSeq" id="WP_138319934.1">
    <property type="nucleotide sequence ID" value="NZ_VCBC01000009.1"/>
</dbReference>
<dbReference type="GO" id="GO:0005886">
    <property type="term" value="C:plasma membrane"/>
    <property type="evidence" value="ECO:0007669"/>
    <property type="project" value="UniProtKB-SubCell"/>
</dbReference>